<dbReference type="InterPro" id="IPR003680">
    <property type="entry name" value="Flavodoxin_fold"/>
</dbReference>
<dbReference type="PANTHER" id="PTHR47307">
    <property type="entry name" value="GLUTATHIONE-REGULATED POTASSIUM-EFFLUX SYSTEM ANCILLARY PROTEIN KEFG"/>
    <property type="match status" value="1"/>
</dbReference>
<dbReference type="EMBL" id="JAWMWG010000001">
    <property type="protein sequence ID" value="MEJ6347919.1"/>
    <property type="molecule type" value="Genomic_DNA"/>
</dbReference>
<comment type="caution">
    <text evidence="4">The sequence shown here is derived from an EMBL/GenBank/DDBJ whole genome shotgun (WGS) entry which is preliminary data.</text>
</comment>
<dbReference type="Pfam" id="PF02525">
    <property type="entry name" value="Flavodoxin_2"/>
    <property type="match status" value="1"/>
</dbReference>
<keyword evidence="1 4" id="KW-0560">Oxidoreductase</keyword>
<evidence type="ECO:0000256" key="1">
    <source>
        <dbReference type="ARBA" id="ARBA00023002"/>
    </source>
</evidence>
<evidence type="ECO:0000313" key="4">
    <source>
        <dbReference type="EMBL" id="MEJ6347919.1"/>
    </source>
</evidence>
<protein>
    <submittedName>
        <fullName evidence="4">NAD(P)H-dependent oxidoreductase</fullName>
        <ecNumber evidence="4">1.-.-.-</ecNumber>
    </submittedName>
</protein>
<evidence type="ECO:0000256" key="2">
    <source>
        <dbReference type="SAM" id="Coils"/>
    </source>
</evidence>
<dbReference type="SUPFAM" id="SSF52218">
    <property type="entry name" value="Flavoproteins"/>
    <property type="match status" value="1"/>
</dbReference>
<dbReference type="Proteomes" id="UP001377804">
    <property type="component" value="Unassembled WGS sequence"/>
</dbReference>
<keyword evidence="5" id="KW-1185">Reference proteome</keyword>
<dbReference type="PANTHER" id="PTHR47307:SF1">
    <property type="entry name" value="GLUTATHIONE-REGULATED POTASSIUM-EFFLUX SYSTEM ANCILLARY PROTEIN KEFG"/>
    <property type="match status" value="1"/>
</dbReference>
<organism evidence="4 5">
    <name type="scientific">Holzapfeliella saturejae</name>
    <dbReference type="NCBI Taxonomy" id="3082953"/>
    <lineage>
        <taxon>Bacteria</taxon>
        <taxon>Bacillati</taxon>
        <taxon>Bacillota</taxon>
        <taxon>Bacilli</taxon>
        <taxon>Lactobacillales</taxon>
        <taxon>Lactobacillaceae</taxon>
        <taxon>Holzapfeliella</taxon>
    </lineage>
</organism>
<dbReference type="EC" id="1.-.-.-" evidence="4"/>
<feature type="coiled-coil region" evidence="2">
    <location>
        <begin position="200"/>
        <end position="230"/>
    </location>
</feature>
<dbReference type="InterPro" id="IPR029039">
    <property type="entry name" value="Flavoprotein-like_sf"/>
</dbReference>
<name>A0ABU8SEV3_9LACO</name>
<accession>A0ABU8SEV3</accession>
<feature type="domain" description="Flavodoxin-like fold" evidence="3">
    <location>
        <begin position="1"/>
        <end position="161"/>
    </location>
</feature>
<sequence length="232" mass="27137">MKVQIFVSHPDVNNSVTQQFFKSTLALAEADVEITVLDEELHSSQQFNVADHQEKILAADHVILQFPLYWYLSPYSLKKWQDDVFTNRFINELKKVNRLKSKSLSLVINTGQPQKDFQPGKKSQFSLNEILRPYQVFANELGFDYLTPFIVYQFAYLNEQEQYHLLVDYLIHVELINPSFVDKGQYLLNKVKQTIELDANIQLQAVVDTLEEQLTDYKDLREALDEVKDNEE</sequence>
<evidence type="ECO:0000313" key="5">
    <source>
        <dbReference type="Proteomes" id="UP001377804"/>
    </source>
</evidence>
<dbReference type="InterPro" id="IPR046980">
    <property type="entry name" value="KefG/KefF"/>
</dbReference>
<dbReference type="Gene3D" id="3.40.50.360">
    <property type="match status" value="1"/>
</dbReference>
<proteinExistence type="predicted"/>
<dbReference type="GO" id="GO:0016491">
    <property type="term" value="F:oxidoreductase activity"/>
    <property type="evidence" value="ECO:0007669"/>
    <property type="project" value="UniProtKB-KW"/>
</dbReference>
<dbReference type="RefSeq" id="WP_339968604.1">
    <property type="nucleotide sequence ID" value="NZ_JAWMWG010000001.1"/>
</dbReference>
<gene>
    <name evidence="4" type="ORF">R4Y45_01575</name>
</gene>
<evidence type="ECO:0000259" key="3">
    <source>
        <dbReference type="Pfam" id="PF02525"/>
    </source>
</evidence>
<keyword evidence="2" id="KW-0175">Coiled coil</keyword>
<reference evidence="4 5" key="1">
    <citation type="submission" date="2023-10" db="EMBL/GenBank/DDBJ databases">
        <title>Holzapfeliella saturejae sp. nov. isolated from Satureja montana flowers.</title>
        <authorList>
            <person name="Alcantara C."/>
            <person name="Zuniga M."/>
            <person name="Landete J.M."/>
            <person name="Monedero V."/>
        </authorList>
    </citation>
    <scope>NUCLEOTIDE SEQUENCE [LARGE SCALE GENOMIC DNA]</scope>
    <source>
        <strain evidence="4 5">He02</strain>
    </source>
</reference>